<accession>A0ABP9BMU2</accession>
<dbReference type="Proteomes" id="UP001500187">
    <property type="component" value="Unassembled WGS sequence"/>
</dbReference>
<organism evidence="3 4">
    <name type="scientific">Rothia endophytica</name>
    <dbReference type="NCBI Taxonomy" id="1324766"/>
    <lineage>
        <taxon>Bacteria</taxon>
        <taxon>Bacillati</taxon>
        <taxon>Actinomycetota</taxon>
        <taxon>Actinomycetes</taxon>
        <taxon>Micrococcales</taxon>
        <taxon>Micrococcaceae</taxon>
        <taxon>Rothia</taxon>
    </lineage>
</organism>
<dbReference type="CDD" id="cd00761">
    <property type="entry name" value="Glyco_tranf_GTA_type"/>
    <property type="match status" value="1"/>
</dbReference>
<evidence type="ECO:0000259" key="2">
    <source>
        <dbReference type="Pfam" id="PF04230"/>
    </source>
</evidence>
<keyword evidence="4" id="KW-1185">Reference proteome</keyword>
<reference evidence="4" key="1">
    <citation type="journal article" date="2019" name="Int. J. Syst. Evol. Microbiol.">
        <title>The Global Catalogue of Microorganisms (GCM) 10K type strain sequencing project: providing services to taxonomists for standard genome sequencing and annotation.</title>
        <authorList>
            <consortium name="The Broad Institute Genomics Platform"/>
            <consortium name="The Broad Institute Genome Sequencing Center for Infectious Disease"/>
            <person name="Wu L."/>
            <person name="Ma J."/>
        </authorList>
    </citation>
    <scope>NUCLEOTIDE SEQUENCE [LARGE SCALE GENOMIC DNA]</scope>
    <source>
        <strain evidence="4">JCM 18541</strain>
    </source>
</reference>
<dbReference type="Pfam" id="PF04230">
    <property type="entry name" value="PS_pyruv_trans"/>
    <property type="match status" value="1"/>
</dbReference>
<dbReference type="InterPro" id="IPR050834">
    <property type="entry name" value="Glycosyltransf_2"/>
</dbReference>
<sequence length="769" mass="85270">MPKVLILADLGQENYHVGDEAMGIAAQVALEERGFETYIATRSTDHSRAYIGSAQGYIETLIFPGEPARREEYLEEVRACLSGARVAREIAEFIHHVSAMDAILIAGGGNMNSVFGWLLYERAAYALVAEHFGIPLVISGQSIGPVLTDRDERTLAELLSAAQLVGMREQTSFDRVRALGIDARHCLDDATFYQVGQRNLPHAPDFTLPSDYICATFTNLSDSEVQKIAARLDDIYRRYGFTTVLVQHKGRPGDALDDIIVARRIAECMTSPSLVLPILHADSTVAIHQGAHLNFSNRYHPGVFSLAAGVPYIALIPDAFTDIRIAGLMAHYGVEGFAVSQELIAEVADQALTEAIERREDITAHLQSRSRELAIFSVSWWDAVASELRGQRASGGLMDLGPAPTFKVGDWSKQNTARRAKVAQVSLSETLAHAQHDRERSWADYRAAHPTGRVAGQPLVSVIIPAYNAAHTIGDQLECLSLQKSAPTFEVIISDNGSTDELAAAVEPYRNRLNVRIVDSSQIQGVSHARNVGIQESQCDFIMICDADDFVSQGWVRAMYDAMCTYPDAYVLGQYLYISDEGGLSLQHPEVQRLFTEPKWQDVFVQDPDPSAPIETHFFIGGGSLAFRREAGLQLRGFDSSYTRGGDDWDFFARARLAGMRQVEAYGAAVAYRISHSPAQQLKRQRFYGLNDVLVTSRFPAQVQTNTSVIKQMPILLKTPYRLARYRDLETRVKIFSDLGYALGILQGTILYRVLRRIPRPALMEENRP</sequence>
<feature type="domain" description="Glycosyltransferase 2-like" evidence="1">
    <location>
        <begin position="461"/>
        <end position="628"/>
    </location>
</feature>
<dbReference type="InterPro" id="IPR007345">
    <property type="entry name" value="Polysacch_pyruvyl_Trfase"/>
</dbReference>
<dbReference type="Gene3D" id="3.90.550.10">
    <property type="entry name" value="Spore Coat Polysaccharide Biosynthesis Protein SpsA, Chain A"/>
    <property type="match status" value="1"/>
</dbReference>
<evidence type="ECO:0000259" key="1">
    <source>
        <dbReference type="Pfam" id="PF00535"/>
    </source>
</evidence>
<dbReference type="PANTHER" id="PTHR43685:SF2">
    <property type="entry name" value="GLYCOSYLTRANSFERASE 2-LIKE DOMAIN-CONTAINING PROTEIN"/>
    <property type="match status" value="1"/>
</dbReference>
<dbReference type="RefSeq" id="WP_345446471.1">
    <property type="nucleotide sequence ID" value="NZ_BAABKP010000003.1"/>
</dbReference>
<comment type="caution">
    <text evidence="3">The sequence shown here is derived from an EMBL/GenBank/DDBJ whole genome shotgun (WGS) entry which is preliminary data.</text>
</comment>
<evidence type="ECO:0008006" key="5">
    <source>
        <dbReference type="Google" id="ProtNLM"/>
    </source>
</evidence>
<gene>
    <name evidence="3" type="ORF">GCM10023352_16990</name>
</gene>
<dbReference type="SUPFAM" id="SSF53448">
    <property type="entry name" value="Nucleotide-diphospho-sugar transferases"/>
    <property type="match status" value="1"/>
</dbReference>
<dbReference type="InterPro" id="IPR029044">
    <property type="entry name" value="Nucleotide-diphossugar_trans"/>
</dbReference>
<protein>
    <recommendedName>
        <fullName evidence="5">Glycosyltransferase</fullName>
    </recommendedName>
</protein>
<dbReference type="PANTHER" id="PTHR43685">
    <property type="entry name" value="GLYCOSYLTRANSFERASE"/>
    <property type="match status" value="1"/>
</dbReference>
<feature type="domain" description="Polysaccharide pyruvyl transferase" evidence="2">
    <location>
        <begin position="17"/>
        <end position="315"/>
    </location>
</feature>
<dbReference type="InterPro" id="IPR001173">
    <property type="entry name" value="Glyco_trans_2-like"/>
</dbReference>
<dbReference type="Pfam" id="PF00535">
    <property type="entry name" value="Glycos_transf_2"/>
    <property type="match status" value="1"/>
</dbReference>
<dbReference type="EMBL" id="BAABKP010000003">
    <property type="protein sequence ID" value="GAA4797912.1"/>
    <property type="molecule type" value="Genomic_DNA"/>
</dbReference>
<evidence type="ECO:0000313" key="3">
    <source>
        <dbReference type="EMBL" id="GAA4797912.1"/>
    </source>
</evidence>
<proteinExistence type="predicted"/>
<evidence type="ECO:0000313" key="4">
    <source>
        <dbReference type="Proteomes" id="UP001500187"/>
    </source>
</evidence>
<name>A0ABP9BMU2_9MICC</name>